<evidence type="ECO:0000313" key="2">
    <source>
        <dbReference type="Proteomes" id="UP000192368"/>
    </source>
</evidence>
<proteinExistence type="predicted"/>
<gene>
    <name evidence="1" type="ORF">SAMN00017477_0905</name>
</gene>
<reference evidence="2" key="1">
    <citation type="submission" date="2017-04" db="EMBL/GenBank/DDBJ databases">
        <authorList>
            <person name="Varghese N."/>
            <person name="Submissions S."/>
        </authorList>
    </citation>
    <scope>NUCLEOTIDE SEQUENCE [LARGE SCALE GENOMIC DNA]</scope>
    <source>
        <strain evidence="2">DSM 20463</strain>
    </source>
</reference>
<dbReference type="RefSeq" id="WP_084230542.1">
    <property type="nucleotide sequence ID" value="NZ_FWWR01000009.1"/>
</dbReference>
<accession>A0A1W1UZH1</accession>
<keyword evidence="2" id="KW-1185">Reference proteome</keyword>
<sequence length="97" mass="11078">MNNLLWAEWSNVDEDNVDEVKHILKAFEDVINGLSTLEDSDWIFNNLNSSESEKDCYFNLHGELDGGFIGLSEEFEKLRSVLLGGVLDWNEIKRSLG</sequence>
<evidence type="ECO:0000313" key="1">
    <source>
        <dbReference type="EMBL" id="SMB86497.1"/>
    </source>
</evidence>
<name>A0A1W1UZH1_PEPAS</name>
<dbReference type="AlphaFoldDB" id="A0A1W1UZH1"/>
<protein>
    <submittedName>
        <fullName evidence="1">Uncharacterized protein</fullName>
    </submittedName>
</protein>
<dbReference type="EMBL" id="FWWR01000009">
    <property type="protein sequence ID" value="SMB86497.1"/>
    <property type="molecule type" value="Genomic_DNA"/>
</dbReference>
<organism evidence="1 2">
    <name type="scientific">Peptoniphilus asaccharolyticus DSM 20463</name>
    <dbReference type="NCBI Taxonomy" id="573058"/>
    <lineage>
        <taxon>Bacteria</taxon>
        <taxon>Bacillati</taxon>
        <taxon>Bacillota</taxon>
        <taxon>Tissierellia</taxon>
        <taxon>Tissierellales</taxon>
        <taxon>Peptoniphilaceae</taxon>
        <taxon>Peptoniphilus</taxon>
    </lineage>
</organism>
<dbReference type="Proteomes" id="UP000192368">
    <property type="component" value="Unassembled WGS sequence"/>
</dbReference>
<dbReference type="STRING" id="573058.SAMN00017477_0905"/>
<dbReference type="OrthoDB" id="9938255at2"/>